<reference evidence="4" key="1">
    <citation type="submission" date="2025-08" db="UniProtKB">
        <authorList>
            <consortium name="Ensembl"/>
        </authorList>
    </citation>
    <scope>IDENTIFICATION</scope>
</reference>
<dbReference type="InterPro" id="IPR048786">
    <property type="entry name" value="CATSPERB_N"/>
</dbReference>
<evidence type="ECO:0008006" key="6">
    <source>
        <dbReference type="Google" id="ProtNLM"/>
    </source>
</evidence>
<evidence type="ECO:0000313" key="4">
    <source>
        <dbReference type="Ensembl" id="ENSMSIP00000012798.1"/>
    </source>
</evidence>
<dbReference type="InterPro" id="IPR028748">
    <property type="entry name" value="CATSPERB"/>
</dbReference>
<accession>A0A8C6MTZ7</accession>
<feature type="domain" description="Cation channel sperm-associated auxiliary subunit beta 2nd" evidence="3">
    <location>
        <begin position="168"/>
        <end position="427"/>
    </location>
</feature>
<name>A0A8C6MTZ7_MUSSI</name>
<proteinExistence type="predicted"/>
<dbReference type="GO" id="GO:0005929">
    <property type="term" value="C:cilium"/>
    <property type="evidence" value="ECO:0007669"/>
    <property type="project" value="TreeGrafter"/>
</dbReference>
<dbReference type="Pfam" id="PF21548">
    <property type="entry name" value="CATSPERB_2nd"/>
    <property type="match status" value="1"/>
</dbReference>
<dbReference type="Proteomes" id="UP000694415">
    <property type="component" value="Unplaced"/>
</dbReference>
<evidence type="ECO:0000259" key="3">
    <source>
        <dbReference type="Pfam" id="PF21548"/>
    </source>
</evidence>
<keyword evidence="1" id="KW-0472">Membrane</keyword>
<dbReference type="AlphaFoldDB" id="A0A8C6MTZ7"/>
<dbReference type="PANTHER" id="PTHR14705:SF0">
    <property type="entry name" value="CATION CHANNEL SPERM-ASSOCIATED AUXILIARY SUBUNIT BETA"/>
    <property type="match status" value="1"/>
</dbReference>
<dbReference type="GeneTree" id="ENSGT00390000008198"/>
<evidence type="ECO:0000259" key="2">
    <source>
        <dbReference type="Pfam" id="PF21541"/>
    </source>
</evidence>
<evidence type="ECO:0000313" key="5">
    <source>
        <dbReference type="Proteomes" id="UP000694415"/>
    </source>
</evidence>
<reference evidence="4" key="2">
    <citation type="submission" date="2025-09" db="UniProtKB">
        <authorList>
            <consortium name="Ensembl"/>
        </authorList>
    </citation>
    <scope>IDENTIFICATION</scope>
</reference>
<dbReference type="Ensembl" id="ENSMSIT00000016244.1">
    <property type="protein sequence ID" value="ENSMSIP00000012798.1"/>
    <property type="gene ID" value="ENSMSIG00000011082.1"/>
</dbReference>
<evidence type="ECO:0000256" key="1">
    <source>
        <dbReference type="SAM" id="Phobius"/>
    </source>
</evidence>
<dbReference type="PANTHER" id="PTHR14705">
    <property type="entry name" value="CATION CHANNEL SPERM-ASSOCIATED PROTEIN SUBUNIT BETA"/>
    <property type="match status" value="1"/>
</dbReference>
<dbReference type="InterPro" id="IPR048788">
    <property type="entry name" value="CATSPERB_2nd"/>
</dbReference>
<protein>
    <recommendedName>
        <fullName evidence="6">Cation channel sperm-associated protein subunit beta</fullName>
    </recommendedName>
</protein>
<dbReference type="GO" id="GO:0036128">
    <property type="term" value="C:CatSper complex"/>
    <property type="evidence" value="ECO:0007669"/>
    <property type="project" value="InterPro"/>
</dbReference>
<organism evidence="4 5">
    <name type="scientific">Mus spicilegus</name>
    <name type="common">Mound-building mouse</name>
    <dbReference type="NCBI Taxonomy" id="10103"/>
    <lineage>
        <taxon>Eukaryota</taxon>
        <taxon>Metazoa</taxon>
        <taxon>Chordata</taxon>
        <taxon>Craniata</taxon>
        <taxon>Vertebrata</taxon>
        <taxon>Euteleostomi</taxon>
        <taxon>Mammalia</taxon>
        <taxon>Eutheria</taxon>
        <taxon>Euarchontoglires</taxon>
        <taxon>Glires</taxon>
        <taxon>Rodentia</taxon>
        <taxon>Myomorpha</taxon>
        <taxon>Muroidea</taxon>
        <taxon>Muridae</taxon>
        <taxon>Murinae</taxon>
        <taxon>Mus</taxon>
        <taxon>Mus</taxon>
    </lineage>
</organism>
<keyword evidence="1" id="KW-1133">Transmembrane helix</keyword>
<feature type="domain" description="Cation channel sperm-associated auxiliary subunit beta N-terminal" evidence="2">
    <location>
        <begin position="33"/>
        <end position="153"/>
    </location>
</feature>
<keyword evidence="5" id="KW-1185">Reference proteome</keyword>
<sequence>MESPLIYVMLVLLNVFVFSSGVIHNKGKEQTYFSCSGDRIRTGLHTIKLFLTKDNLVKVHCFFRSENQSPSREILGLFTSGGLAPNMIIMNSTYYGGYYFKLTPFSNRLGWRLDIPRKNITVNTDIAAIEQWMIKITMHEGLNIYETDGTLLDLVREPILQWNLGRIIRDSEMDYIYDDVREIVVTKSPCANDVALIGLNTRPSSSGLFIGKTVSGFWTFKECKWYELTDLIFAEIDDEYQVLTAIDLVLTNHFLVILTNLGLYVSSDLRYPTTSRHIFQLRKLWYNEKCFANRESFEGKFFIRYFLYIHFKCYPESSLYPPHPPSCFFSKEPFLQWLPCAFSTYKNKRSVPRVIAFLIDQETQSGVYLFHMQDTKETYVTVAMLKDGKPSPRPKFPSFQFPSTFVHPVGMVFHPRSHFLYVYGNQVSRHKIFFF</sequence>
<feature type="transmembrane region" description="Helical" evidence="1">
    <location>
        <begin position="6"/>
        <end position="23"/>
    </location>
</feature>
<keyword evidence="1" id="KW-0812">Transmembrane</keyword>
<dbReference type="Pfam" id="PF21541">
    <property type="entry name" value="CATSPERB_1st"/>
    <property type="match status" value="1"/>
</dbReference>